<dbReference type="InterPro" id="IPR006157">
    <property type="entry name" value="FolB_dom"/>
</dbReference>
<evidence type="ECO:0000259" key="7">
    <source>
        <dbReference type="SMART" id="SM00905"/>
    </source>
</evidence>
<dbReference type="GO" id="GO:0004150">
    <property type="term" value="F:dihydroneopterin aldolase activity"/>
    <property type="evidence" value="ECO:0007669"/>
    <property type="project" value="UniProtKB-EC"/>
</dbReference>
<name>A0ABW1YBB7_9DEIO</name>
<accession>A0ABW1YBB7</accession>
<evidence type="ECO:0000313" key="8">
    <source>
        <dbReference type="EMBL" id="MFC6591600.1"/>
    </source>
</evidence>
<dbReference type="Gene3D" id="3.30.1130.10">
    <property type="match status" value="1"/>
</dbReference>
<evidence type="ECO:0000256" key="1">
    <source>
        <dbReference type="ARBA" id="ARBA00001353"/>
    </source>
</evidence>
<comment type="pathway">
    <text evidence="2 6">Cofactor biosynthesis; tetrahydrofolate biosynthesis; 2-amino-4-hydroxy-6-hydroxymethyl-7,8-dihydropteridine diphosphate from 7,8-dihydroneopterin triphosphate: step 3/4.</text>
</comment>
<keyword evidence="5 6" id="KW-0456">Lyase</keyword>
<dbReference type="SUPFAM" id="SSF55620">
    <property type="entry name" value="Tetrahydrobiopterin biosynthesis enzymes-like"/>
    <property type="match status" value="1"/>
</dbReference>
<keyword evidence="4 6" id="KW-0289">Folate biosynthesis</keyword>
<dbReference type="InterPro" id="IPR043133">
    <property type="entry name" value="GTP-CH-I_C/QueF"/>
</dbReference>
<evidence type="ECO:0000313" key="9">
    <source>
        <dbReference type="Proteomes" id="UP001596297"/>
    </source>
</evidence>
<dbReference type="Pfam" id="PF02152">
    <property type="entry name" value="FolB"/>
    <property type="match status" value="1"/>
</dbReference>
<evidence type="ECO:0000256" key="5">
    <source>
        <dbReference type="ARBA" id="ARBA00023239"/>
    </source>
</evidence>
<evidence type="ECO:0000256" key="2">
    <source>
        <dbReference type="ARBA" id="ARBA00005013"/>
    </source>
</evidence>
<proteinExistence type="inferred from homology"/>
<dbReference type="EMBL" id="JBHSWD010000001">
    <property type="protein sequence ID" value="MFC6591600.1"/>
    <property type="molecule type" value="Genomic_DNA"/>
</dbReference>
<sequence length="114" mass="12950">MLEGLEFYGRHGLYAAETQLGARFRIDAELFYPYSGIEDDLSLAVNYAEVYASVQAEVTQQRYDLIETLADRLAHRILAEQPLVTRIVLRVHKPHAPLPGIFGNVYTELTLERA</sequence>
<reference evidence="9" key="1">
    <citation type="journal article" date="2019" name="Int. J. Syst. Evol. Microbiol.">
        <title>The Global Catalogue of Microorganisms (GCM) 10K type strain sequencing project: providing services to taxonomists for standard genome sequencing and annotation.</title>
        <authorList>
            <consortium name="The Broad Institute Genomics Platform"/>
            <consortium name="The Broad Institute Genome Sequencing Center for Infectious Disease"/>
            <person name="Wu L."/>
            <person name="Ma J."/>
        </authorList>
    </citation>
    <scope>NUCLEOTIDE SEQUENCE [LARGE SCALE GENOMIC DNA]</scope>
    <source>
        <strain evidence="9">CGMCC 1.15772</strain>
    </source>
</reference>
<protein>
    <recommendedName>
        <fullName evidence="6">7,8-dihydroneopterin aldolase</fullName>
        <ecNumber evidence="6">4.1.2.25</ecNumber>
    </recommendedName>
</protein>
<dbReference type="InterPro" id="IPR006156">
    <property type="entry name" value="Dihydroneopterin_aldolase"/>
</dbReference>
<feature type="domain" description="Dihydroneopterin aldolase/epimerase" evidence="7">
    <location>
        <begin position="2"/>
        <end position="111"/>
    </location>
</feature>
<evidence type="ECO:0000256" key="4">
    <source>
        <dbReference type="ARBA" id="ARBA00022909"/>
    </source>
</evidence>
<keyword evidence="9" id="KW-1185">Reference proteome</keyword>
<organism evidence="8 9">
    <name type="scientific">Deinococcus lacus</name>
    <dbReference type="NCBI Taxonomy" id="392561"/>
    <lineage>
        <taxon>Bacteria</taxon>
        <taxon>Thermotogati</taxon>
        <taxon>Deinococcota</taxon>
        <taxon>Deinococci</taxon>
        <taxon>Deinococcales</taxon>
        <taxon>Deinococcaceae</taxon>
        <taxon>Deinococcus</taxon>
    </lineage>
</organism>
<evidence type="ECO:0000256" key="3">
    <source>
        <dbReference type="ARBA" id="ARBA00005708"/>
    </source>
</evidence>
<dbReference type="PANTHER" id="PTHR42844:SF1">
    <property type="entry name" value="DIHYDRONEOPTERIN ALDOLASE 1-RELATED"/>
    <property type="match status" value="1"/>
</dbReference>
<dbReference type="NCBIfam" id="TIGR00526">
    <property type="entry name" value="folB_dom"/>
    <property type="match status" value="1"/>
</dbReference>
<dbReference type="PANTHER" id="PTHR42844">
    <property type="entry name" value="DIHYDRONEOPTERIN ALDOLASE 1-RELATED"/>
    <property type="match status" value="1"/>
</dbReference>
<dbReference type="Proteomes" id="UP001596297">
    <property type="component" value="Unassembled WGS sequence"/>
</dbReference>
<dbReference type="NCBIfam" id="TIGR00525">
    <property type="entry name" value="folB"/>
    <property type="match status" value="1"/>
</dbReference>
<dbReference type="RefSeq" id="WP_380082603.1">
    <property type="nucleotide sequence ID" value="NZ_JBHSWD010000001.1"/>
</dbReference>
<comment type="catalytic activity">
    <reaction evidence="1 6">
        <text>7,8-dihydroneopterin = 6-hydroxymethyl-7,8-dihydropterin + glycolaldehyde</text>
        <dbReference type="Rhea" id="RHEA:10540"/>
        <dbReference type="ChEBI" id="CHEBI:17001"/>
        <dbReference type="ChEBI" id="CHEBI:17071"/>
        <dbReference type="ChEBI" id="CHEBI:44841"/>
        <dbReference type="EC" id="4.1.2.25"/>
    </reaction>
</comment>
<comment type="caution">
    <text evidence="8">The sequence shown here is derived from an EMBL/GenBank/DDBJ whole genome shotgun (WGS) entry which is preliminary data.</text>
</comment>
<comment type="similarity">
    <text evidence="3 6">Belongs to the DHNA family.</text>
</comment>
<dbReference type="EC" id="4.1.2.25" evidence="6"/>
<dbReference type="SMART" id="SM00905">
    <property type="entry name" value="FolB"/>
    <property type="match status" value="1"/>
</dbReference>
<gene>
    <name evidence="8" type="primary">folB</name>
    <name evidence="8" type="ORF">ACFP81_05940</name>
</gene>
<evidence type="ECO:0000256" key="6">
    <source>
        <dbReference type="RuleBase" id="RU362079"/>
    </source>
</evidence>
<dbReference type="CDD" id="cd00534">
    <property type="entry name" value="DHNA_DHNTPE"/>
    <property type="match status" value="1"/>
</dbReference>
<comment type="function">
    <text evidence="6">Catalyzes the conversion of 7,8-dihydroneopterin to 6-hydroxymethyl-7,8-dihydropterin.</text>
</comment>